<sequence length="127" mass="14978">MGDAQAERVRTKLCKQGHDVAESWHDGTRWHCRGCHRSYSRRWAASNPDKIKVKTKRNTERKRAKREAERPTPEEEARRKLAARSTRDDVTGCLVWNGRLERGYGRMQYDGRTQYAHRIAWQLVSRV</sequence>
<gene>
    <name evidence="2" type="ORF">MPLG2_0489</name>
</gene>
<evidence type="ECO:0000256" key="1">
    <source>
        <dbReference type="SAM" id="MobiDB-lite"/>
    </source>
</evidence>
<proteinExistence type="predicted"/>
<dbReference type="OrthoDB" id="3732358at2"/>
<dbReference type="AlphaFoldDB" id="A0A2N9JDH9"/>
<protein>
    <submittedName>
        <fullName evidence="2">Uncharacterized protein</fullName>
    </submittedName>
</protein>
<feature type="compositionally biased region" description="Basic and acidic residues" evidence="1">
    <location>
        <begin position="66"/>
        <end position="86"/>
    </location>
</feature>
<dbReference type="KEGG" id="mgg:MPLG2_0489"/>
<dbReference type="EMBL" id="LT985188">
    <property type="protein sequence ID" value="SPD85525.1"/>
    <property type="molecule type" value="Genomic_DNA"/>
</dbReference>
<keyword evidence="3" id="KW-1185">Reference proteome</keyword>
<organism evidence="2 3">
    <name type="scientific">Micropruina glycogenica</name>
    <dbReference type="NCBI Taxonomy" id="75385"/>
    <lineage>
        <taxon>Bacteria</taxon>
        <taxon>Bacillati</taxon>
        <taxon>Actinomycetota</taxon>
        <taxon>Actinomycetes</taxon>
        <taxon>Propionibacteriales</taxon>
        <taxon>Nocardioidaceae</taxon>
        <taxon>Micropruina</taxon>
    </lineage>
</organism>
<feature type="region of interest" description="Disordered" evidence="1">
    <location>
        <begin position="46"/>
        <end position="86"/>
    </location>
</feature>
<accession>A0A2N9JDH9</accession>
<evidence type="ECO:0000313" key="3">
    <source>
        <dbReference type="Proteomes" id="UP000238164"/>
    </source>
</evidence>
<dbReference type="Proteomes" id="UP000238164">
    <property type="component" value="Chromosome 1"/>
</dbReference>
<dbReference type="RefSeq" id="WP_158680797.1">
    <property type="nucleotide sequence ID" value="NZ_BAAAGO010000043.1"/>
</dbReference>
<reference evidence="2 3" key="1">
    <citation type="submission" date="2018-02" db="EMBL/GenBank/DDBJ databases">
        <authorList>
            <person name="Cohen D.B."/>
            <person name="Kent A.D."/>
        </authorList>
    </citation>
    <scope>NUCLEOTIDE SEQUENCE [LARGE SCALE GENOMIC DNA]</scope>
    <source>
        <strain evidence="2">1</strain>
    </source>
</reference>
<name>A0A2N9JDH9_9ACTN</name>
<evidence type="ECO:0000313" key="2">
    <source>
        <dbReference type="EMBL" id="SPD85525.1"/>
    </source>
</evidence>
<feature type="compositionally biased region" description="Basic residues" evidence="1">
    <location>
        <begin position="53"/>
        <end position="65"/>
    </location>
</feature>